<keyword evidence="1" id="KW-0732">Signal</keyword>
<feature type="signal peptide" evidence="1">
    <location>
        <begin position="1"/>
        <end position="21"/>
    </location>
</feature>
<evidence type="ECO:0000313" key="3">
    <source>
        <dbReference type="Proteomes" id="UP000199592"/>
    </source>
</evidence>
<evidence type="ECO:0008006" key="4">
    <source>
        <dbReference type="Google" id="ProtNLM"/>
    </source>
</evidence>
<dbReference type="STRING" id="1073328.SAMN05216294_1745"/>
<accession>A0A1H2QWW7</accession>
<sequence length="114" mass="12571">MRKIKTVSTVLALFAVMSVFANKGKKKVANESNNLSGQIYEMLKDNQFNLETSGDLTAEVSFIINEKGELVVLSVETKDEILEGFVKSRLNYQKVGSSAVVPGRVYEVPVRITA</sequence>
<dbReference type="AlphaFoldDB" id="A0A1H2QWW7"/>
<evidence type="ECO:0000313" key="2">
    <source>
        <dbReference type="EMBL" id="SDW11692.1"/>
    </source>
</evidence>
<reference evidence="3" key="1">
    <citation type="submission" date="2016-10" db="EMBL/GenBank/DDBJ databases">
        <authorList>
            <person name="Varghese N."/>
            <person name="Submissions S."/>
        </authorList>
    </citation>
    <scope>NUCLEOTIDE SEQUENCE [LARGE SCALE GENOMIC DNA]</scope>
    <source>
        <strain evidence="3">DSM 25030</strain>
    </source>
</reference>
<organism evidence="2 3">
    <name type="scientific">Flagellimonas zhangzhouensis</name>
    <dbReference type="NCBI Taxonomy" id="1073328"/>
    <lineage>
        <taxon>Bacteria</taxon>
        <taxon>Pseudomonadati</taxon>
        <taxon>Bacteroidota</taxon>
        <taxon>Flavobacteriia</taxon>
        <taxon>Flavobacteriales</taxon>
        <taxon>Flavobacteriaceae</taxon>
        <taxon>Flagellimonas</taxon>
    </lineage>
</organism>
<keyword evidence="3" id="KW-1185">Reference proteome</keyword>
<dbReference type="OrthoDB" id="1376285at2"/>
<gene>
    <name evidence="2" type="ORF">SAMN04487892_0397</name>
</gene>
<protein>
    <recommendedName>
        <fullName evidence="4">TonB protein C-terminal</fullName>
    </recommendedName>
</protein>
<dbReference type="EMBL" id="FNMY01000001">
    <property type="protein sequence ID" value="SDW11692.1"/>
    <property type="molecule type" value="Genomic_DNA"/>
</dbReference>
<dbReference type="RefSeq" id="WP_090294383.1">
    <property type="nucleotide sequence ID" value="NZ_FNKI01000002.1"/>
</dbReference>
<feature type="chain" id="PRO_5011456259" description="TonB protein C-terminal" evidence="1">
    <location>
        <begin position="22"/>
        <end position="114"/>
    </location>
</feature>
<proteinExistence type="predicted"/>
<dbReference type="Proteomes" id="UP000199592">
    <property type="component" value="Unassembled WGS sequence"/>
</dbReference>
<name>A0A1H2QWW7_9FLAO</name>
<evidence type="ECO:0000256" key="1">
    <source>
        <dbReference type="SAM" id="SignalP"/>
    </source>
</evidence>